<dbReference type="InterPro" id="IPR050525">
    <property type="entry name" value="ECM_Assembly_Org"/>
</dbReference>
<dbReference type="PROSITE" id="PS50234">
    <property type="entry name" value="VWFA"/>
    <property type="match status" value="1"/>
</dbReference>
<reference evidence="3" key="1">
    <citation type="submission" date="2022-11" db="UniProtKB">
        <authorList>
            <consortium name="WormBaseParasite"/>
        </authorList>
    </citation>
    <scope>IDENTIFICATION</scope>
</reference>
<dbReference type="Gene3D" id="3.40.50.410">
    <property type="entry name" value="von Willebrand factor, type A domain"/>
    <property type="match status" value="1"/>
</dbReference>
<accession>A0A915KNL1</accession>
<dbReference type="WBParaSite" id="nRc.2.0.1.t39635-RA">
    <property type="protein sequence ID" value="nRc.2.0.1.t39635-RA"/>
    <property type="gene ID" value="nRc.2.0.1.g39635"/>
</dbReference>
<name>A0A915KNL1_ROMCU</name>
<dbReference type="InterPro" id="IPR002035">
    <property type="entry name" value="VWF_A"/>
</dbReference>
<dbReference type="PANTHER" id="PTHR24020">
    <property type="entry name" value="COLLAGEN ALPHA"/>
    <property type="match status" value="1"/>
</dbReference>
<keyword evidence="2" id="KW-1185">Reference proteome</keyword>
<sequence>MLKATPELDAIGRIYYQGGGSFMGKALVFAQKVFRGLRNPVPFVSKHRHHNFQTKKLDASPIDPDGVTVKAGEDQEIVGDHANRGPNRRLQVLILITDGNSSDPVELAAEKLRRADVQIAAIGVKQHQRESLAVVTRDVDRLFMLDQTYDVVRWLESLKFKKKGDKDDFPAVET</sequence>
<organism evidence="2 3">
    <name type="scientific">Romanomermis culicivorax</name>
    <name type="common">Nematode worm</name>
    <dbReference type="NCBI Taxonomy" id="13658"/>
    <lineage>
        <taxon>Eukaryota</taxon>
        <taxon>Metazoa</taxon>
        <taxon>Ecdysozoa</taxon>
        <taxon>Nematoda</taxon>
        <taxon>Enoplea</taxon>
        <taxon>Dorylaimia</taxon>
        <taxon>Mermithida</taxon>
        <taxon>Mermithoidea</taxon>
        <taxon>Mermithidae</taxon>
        <taxon>Romanomermis</taxon>
    </lineage>
</organism>
<dbReference type="Proteomes" id="UP000887565">
    <property type="component" value="Unplaced"/>
</dbReference>
<evidence type="ECO:0000313" key="3">
    <source>
        <dbReference type="WBParaSite" id="nRc.2.0.1.t39635-RA"/>
    </source>
</evidence>
<dbReference type="Pfam" id="PF00092">
    <property type="entry name" value="VWA"/>
    <property type="match status" value="1"/>
</dbReference>
<protein>
    <submittedName>
        <fullName evidence="3">VWFA domain-containing protein</fullName>
    </submittedName>
</protein>
<dbReference type="AlphaFoldDB" id="A0A915KNL1"/>
<evidence type="ECO:0000259" key="1">
    <source>
        <dbReference type="PROSITE" id="PS50234"/>
    </source>
</evidence>
<proteinExistence type="predicted"/>
<dbReference type="SUPFAM" id="SSF53300">
    <property type="entry name" value="vWA-like"/>
    <property type="match status" value="1"/>
</dbReference>
<dbReference type="PANTHER" id="PTHR24020:SF20">
    <property type="entry name" value="PH DOMAIN-CONTAINING PROTEIN"/>
    <property type="match status" value="1"/>
</dbReference>
<feature type="domain" description="VWFA" evidence="1">
    <location>
        <begin position="1"/>
        <end position="158"/>
    </location>
</feature>
<evidence type="ECO:0000313" key="2">
    <source>
        <dbReference type="Proteomes" id="UP000887565"/>
    </source>
</evidence>
<dbReference type="InterPro" id="IPR036465">
    <property type="entry name" value="vWFA_dom_sf"/>
</dbReference>